<dbReference type="Pfam" id="PF13393">
    <property type="entry name" value="tRNA-synt_His"/>
    <property type="match status" value="1"/>
</dbReference>
<keyword evidence="4" id="KW-0648">Protein biosynthesis</keyword>
<comment type="catalytic activity">
    <reaction evidence="3 4">
        <text>tRNA(His) + L-histidine + ATP = L-histidyl-tRNA(His) + AMP + diphosphate + H(+)</text>
        <dbReference type="Rhea" id="RHEA:17313"/>
        <dbReference type="Rhea" id="RHEA-COMP:9665"/>
        <dbReference type="Rhea" id="RHEA-COMP:9689"/>
        <dbReference type="ChEBI" id="CHEBI:15378"/>
        <dbReference type="ChEBI" id="CHEBI:30616"/>
        <dbReference type="ChEBI" id="CHEBI:33019"/>
        <dbReference type="ChEBI" id="CHEBI:57595"/>
        <dbReference type="ChEBI" id="CHEBI:78442"/>
        <dbReference type="ChEBI" id="CHEBI:78527"/>
        <dbReference type="ChEBI" id="CHEBI:456215"/>
        <dbReference type="EC" id="6.1.1.21"/>
    </reaction>
</comment>
<feature type="binding site" evidence="5">
    <location>
        <position position="254"/>
    </location>
    <ligand>
        <name>L-histidine</name>
        <dbReference type="ChEBI" id="CHEBI:57595"/>
    </ligand>
</feature>
<feature type="binding site" evidence="5">
    <location>
        <position position="109"/>
    </location>
    <ligand>
        <name>L-histidine</name>
        <dbReference type="ChEBI" id="CHEBI:57595"/>
    </ligand>
</feature>
<dbReference type="GO" id="GO:0005524">
    <property type="term" value="F:ATP binding"/>
    <property type="evidence" value="ECO:0007669"/>
    <property type="project" value="UniProtKB-UniRule"/>
</dbReference>
<dbReference type="InterPro" id="IPR036621">
    <property type="entry name" value="Anticodon-bd_dom_sf"/>
</dbReference>
<dbReference type="InterPro" id="IPR004154">
    <property type="entry name" value="Anticodon-bd"/>
</dbReference>
<dbReference type="PROSITE" id="PS50862">
    <property type="entry name" value="AA_TRNA_LIGASE_II"/>
    <property type="match status" value="1"/>
</dbReference>
<sequence length="428" mass="49900">MQALRGTKDILPQESIYWQYIYNKALKILSLYNYLEIRTPVIESVDLFKRSIGEATDILSKEMYTFTDQSNRNIALRPEGTASIARAFINHQLYQKNTQRLWYLGPMFRYERPQSGRQRQFHQLGIECIGSLNPMADAEVINLANRFLQEIQFRSYKIEINSIGSLENRKKYQQDLIKYLIPYEKDLDKDSQKRLNINPLRILDSKNKRTQEILNDAPSLSKYLDTESRQHLWLVCTYLDDLKIKYNVNDRLVRGLDYYNSTAFEFKSNLVGSQNAICGGGRYDQLIRQLGGPDTPAVGWAIGLERLLHIARDELKIKKKGILIYIATQGIKAQKKIWEIIQVLEKQEIRFELDLHNNNFQKQLKRASKSGAKACIILGNDEIENNFISIKRLDQHKQYAINKTNLLEELKKIEKTVEEKDQKTGTID</sequence>
<dbReference type="Gene3D" id="3.40.50.800">
    <property type="entry name" value="Anticodon-binding domain"/>
    <property type="match status" value="1"/>
</dbReference>
<dbReference type="Gene3D" id="3.30.930.10">
    <property type="entry name" value="Bira Bifunctional Protein, Domain 2"/>
    <property type="match status" value="1"/>
</dbReference>
<evidence type="ECO:0000256" key="3">
    <source>
        <dbReference type="ARBA" id="ARBA00047639"/>
    </source>
</evidence>
<dbReference type="SUPFAM" id="SSF52954">
    <property type="entry name" value="Class II aaRS ABD-related"/>
    <property type="match status" value="1"/>
</dbReference>
<dbReference type="InterPro" id="IPR006195">
    <property type="entry name" value="aa-tRNA-synth_II"/>
</dbReference>
<dbReference type="GeneID" id="37624356"/>
<feature type="domain" description="Aminoacyl-transfer RNA synthetases class-II family profile" evidence="7">
    <location>
        <begin position="1"/>
        <end position="308"/>
    </location>
</feature>
<dbReference type="InterPro" id="IPR015807">
    <property type="entry name" value="His-tRNA-ligase"/>
</dbReference>
<dbReference type="InterPro" id="IPR041715">
    <property type="entry name" value="HisRS-like_core"/>
</dbReference>
<reference evidence="8" key="1">
    <citation type="submission" date="2018-05" db="EMBL/GenBank/DDBJ databases">
        <title>Organellar genomes of Gracilariaceae.</title>
        <authorList>
            <person name="Iha C."/>
            <person name="Oliveira M.C."/>
        </authorList>
    </citation>
    <scope>NUCLEOTIDE SEQUENCE</scope>
</reference>
<dbReference type="PANTHER" id="PTHR43707:SF1">
    <property type="entry name" value="HISTIDINE--TRNA LIGASE, MITOCHONDRIAL-RELATED"/>
    <property type="match status" value="1"/>
</dbReference>
<dbReference type="SUPFAM" id="SSF55681">
    <property type="entry name" value="Class II aaRS and biotin synthetases"/>
    <property type="match status" value="1"/>
</dbReference>
<comment type="similarity">
    <text evidence="1 4">Belongs to the class-II aminoacyl-tRNA synthetase family.</text>
</comment>
<dbReference type="GO" id="GO:0004821">
    <property type="term" value="F:histidine-tRNA ligase activity"/>
    <property type="evidence" value="ECO:0007669"/>
    <property type="project" value="UniProtKB-UniRule"/>
</dbReference>
<dbReference type="CDD" id="cd00773">
    <property type="entry name" value="HisRS-like_core"/>
    <property type="match status" value="1"/>
</dbReference>
<feature type="binding site" evidence="5">
    <location>
        <position position="123"/>
    </location>
    <ligand>
        <name>L-histidine</name>
        <dbReference type="ChEBI" id="CHEBI:57595"/>
    </ligand>
</feature>
<organism evidence="8">
    <name type="scientific">Melanthalia intermedia</name>
    <dbReference type="NCBI Taxonomy" id="172989"/>
    <lineage>
        <taxon>Eukaryota</taxon>
        <taxon>Rhodophyta</taxon>
        <taxon>Florideophyceae</taxon>
        <taxon>Rhodymeniophycidae</taxon>
        <taxon>Gracilariales</taxon>
        <taxon>Gracilariaceae</taxon>
        <taxon>Melanthalia</taxon>
    </lineage>
</organism>
<evidence type="ECO:0000313" key="8">
    <source>
        <dbReference type="EMBL" id="AXI97641.1"/>
    </source>
</evidence>
<keyword evidence="4 8" id="KW-0436">Ligase</keyword>
<dbReference type="EMBL" id="MH396016">
    <property type="protein sequence ID" value="AXI97641.1"/>
    <property type="molecule type" value="Genomic_DNA"/>
</dbReference>
<keyword evidence="6" id="KW-0175">Coiled coil</keyword>
<dbReference type="PIRSF" id="PIRSF001549">
    <property type="entry name" value="His-tRNA_synth"/>
    <property type="match status" value="1"/>
</dbReference>
<keyword evidence="4" id="KW-0067">ATP-binding</keyword>
<evidence type="ECO:0000256" key="6">
    <source>
        <dbReference type="SAM" id="Coils"/>
    </source>
</evidence>
<gene>
    <name evidence="8" type="primary">syh</name>
    <name evidence="4" type="synonym">hisS</name>
</gene>
<feature type="binding site" evidence="5">
    <location>
        <position position="127"/>
    </location>
    <ligand>
        <name>L-histidine</name>
        <dbReference type="ChEBI" id="CHEBI:57595"/>
    </ligand>
</feature>
<feature type="coiled-coil region" evidence="6">
    <location>
        <begin position="396"/>
        <end position="423"/>
    </location>
</feature>
<dbReference type="GO" id="GO:0009507">
    <property type="term" value="C:chloroplast"/>
    <property type="evidence" value="ECO:0007669"/>
    <property type="project" value="UniProtKB-SubCell"/>
</dbReference>
<dbReference type="InterPro" id="IPR045864">
    <property type="entry name" value="aa-tRNA-synth_II/BPL/LPL"/>
</dbReference>
<keyword evidence="8" id="KW-0150">Chloroplast</keyword>
<dbReference type="RefSeq" id="YP_009511764.1">
    <property type="nucleotide sequence ID" value="NC_039145.1"/>
</dbReference>
<keyword evidence="4" id="KW-0030">Aminoacyl-tRNA synthetase</keyword>
<proteinExistence type="inferred from homology"/>
<keyword evidence="8" id="KW-0934">Plastid</keyword>
<feature type="binding site" evidence="5">
    <location>
        <begin position="258"/>
        <end position="259"/>
    </location>
    <ligand>
        <name>L-histidine</name>
        <dbReference type="ChEBI" id="CHEBI:57595"/>
    </ligand>
</feature>
<dbReference type="EC" id="6.1.1.21" evidence="4"/>
<accession>A0A345UB05</accession>
<protein>
    <recommendedName>
        <fullName evidence="4">Histidine--tRNA ligase, chloroplastic</fullName>
        <ecNumber evidence="4">6.1.1.21</ecNumber>
    </recommendedName>
    <alternativeName>
        <fullName evidence="4">Histidyl-tRNA synthetase</fullName>
        <shortName evidence="4">HisRS</shortName>
    </alternativeName>
</protein>
<dbReference type="PANTHER" id="PTHR43707">
    <property type="entry name" value="HISTIDYL-TRNA SYNTHETASE"/>
    <property type="match status" value="1"/>
</dbReference>
<geneLocation type="chloroplast" evidence="8"/>
<comment type="subcellular location">
    <subcellularLocation>
        <location evidence="4">Plastid</location>
        <location evidence="4">Chloroplast</location>
    </subcellularLocation>
</comment>
<evidence type="ECO:0000256" key="1">
    <source>
        <dbReference type="ARBA" id="ARBA00008226"/>
    </source>
</evidence>
<evidence type="ECO:0000256" key="5">
    <source>
        <dbReference type="PIRSR" id="PIRSR001549-1"/>
    </source>
</evidence>
<feature type="binding site" evidence="5">
    <location>
        <begin position="79"/>
        <end position="81"/>
    </location>
    <ligand>
        <name>L-histidine</name>
        <dbReference type="ChEBI" id="CHEBI:57595"/>
    </ligand>
</feature>
<dbReference type="AlphaFoldDB" id="A0A345UB05"/>
<dbReference type="InterPro" id="IPR004516">
    <property type="entry name" value="HisRS/HisZ"/>
</dbReference>
<keyword evidence="2 4" id="KW-0547">Nucleotide-binding</keyword>
<dbReference type="HAMAP" id="MF_00127">
    <property type="entry name" value="His_tRNA_synth"/>
    <property type="match status" value="1"/>
</dbReference>
<dbReference type="GO" id="GO:0006427">
    <property type="term" value="P:histidyl-tRNA aminoacylation"/>
    <property type="evidence" value="ECO:0007669"/>
    <property type="project" value="UniProtKB-UniRule"/>
</dbReference>
<dbReference type="NCBIfam" id="TIGR00442">
    <property type="entry name" value="hisS"/>
    <property type="match status" value="1"/>
</dbReference>
<evidence type="ECO:0000259" key="7">
    <source>
        <dbReference type="PROSITE" id="PS50862"/>
    </source>
</evidence>
<dbReference type="Pfam" id="PF03129">
    <property type="entry name" value="HGTP_anticodon"/>
    <property type="match status" value="1"/>
</dbReference>
<name>A0A345UB05_9FLOR</name>
<evidence type="ECO:0000256" key="2">
    <source>
        <dbReference type="ARBA" id="ARBA00022741"/>
    </source>
</evidence>
<evidence type="ECO:0000256" key="4">
    <source>
        <dbReference type="HAMAP-Rule" id="MF_00127"/>
    </source>
</evidence>